<keyword evidence="3" id="KW-1185">Reference proteome</keyword>
<accession>A0A835XGS0</accession>
<comment type="caution">
    <text evidence="2">The sequence shown here is derived from an EMBL/GenBank/DDBJ whole genome shotgun (WGS) entry which is preliminary data.</text>
</comment>
<feature type="signal peptide" evidence="1">
    <location>
        <begin position="1"/>
        <end position="33"/>
    </location>
</feature>
<protein>
    <submittedName>
        <fullName evidence="2">Uncharacterized protein</fullName>
    </submittedName>
</protein>
<evidence type="ECO:0000313" key="2">
    <source>
        <dbReference type="EMBL" id="KAG2483798.1"/>
    </source>
</evidence>
<organism evidence="2 3">
    <name type="scientific">Edaphochlamys debaryana</name>
    <dbReference type="NCBI Taxonomy" id="47281"/>
    <lineage>
        <taxon>Eukaryota</taxon>
        <taxon>Viridiplantae</taxon>
        <taxon>Chlorophyta</taxon>
        <taxon>core chlorophytes</taxon>
        <taxon>Chlorophyceae</taxon>
        <taxon>CS clade</taxon>
        <taxon>Chlamydomonadales</taxon>
        <taxon>Chlamydomonadales incertae sedis</taxon>
        <taxon>Edaphochlamys</taxon>
    </lineage>
</organism>
<feature type="chain" id="PRO_5032673281" evidence="1">
    <location>
        <begin position="34"/>
        <end position="151"/>
    </location>
</feature>
<reference evidence="2" key="1">
    <citation type="journal article" date="2020" name="bioRxiv">
        <title>Comparative genomics of Chlamydomonas.</title>
        <authorList>
            <person name="Craig R.J."/>
            <person name="Hasan A.R."/>
            <person name="Ness R.W."/>
            <person name="Keightley P.D."/>
        </authorList>
    </citation>
    <scope>NUCLEOTIDE SEQUENCE</scope>
    <source>
        <strain evidence="2">CCAP 11/70</strain>
    </source>
</reference>
<keyword evidence="1" id="KW-0732">Signal</keyword>
<evidence type="ECO:0000256" key="1">
    <source>
        <dbReference type="SAM" id="SignalP"/>
    </source>
</evidence>
<dbReference type="EMBL" id="JAEHOE010000165">
    <property type="protein sequence ID" value="KAG2483798.1"/>
    <property type="molecule type" value="Genomic_DNA"/>
</dbReference>
<gene>
    <name evidence="2" type="ORF">HYH03_017321</name>
</gene>
<dbReference type="AlphaFoldDB" id="A0A835XGS0"/>
<evidence type="ECO:0000313" key="3">
    <source>
        <dbReference type="Proteomes" id="UP000612055"/>
    </source>
</evidence>
<name>A0A835XGS0_9CHLO</name>
<proteinExistence type="predicted"/>
<sequence>MLRAGGGSLWSRRSPLAAAALVASLLFLAKVAASSSSSGPAAGLLKTSCAAFGSVDGLIPGMALGMWAVSRCELCRSWIARYNVTVGTAAAEVSSWGSFPANDSRRNGSWAALGCGRLLANNSSALPPQPSPGAWLGVMMAVHLPRKGFGS</sequence>
<dbReference type="Proteomes" id="UP000612055">
    <property type="component" value="Unassembled WGS sequence"/>
</dbReference>